<dbReference type="InterPro" id="IPR013087">
    <property type="entry name" value="Znf_C2H2_type"/>
</dbReference>
<keyword evidence="4" id="KW-0862">Zinc</keyword>
<dbReference type="PANTHER" id="PTHR46179:SF13">
    <property type="entry name" value="C2H2-TYPE DOMAIN-CONTAINING PROTEIN"/>
    <property type="match status" value="1"/>
</dbReference>
<dbReference type="AlphaFoldDB" id="A0A922IBC1"/>
<dbReference type="GO" id="GO:0008270">
    <property type="term" value="F:zinc ion binding"/>
    <property type="evidence" value="ECO:0007669"/>
    <property type="project" value="UniProtKB-KW"/>
</dbReference>
<organism evidence="12 13">
    <name type="scientific">Dermatophagoides farinae</name>
    <name type="common">American house dust mite</name>
    <dbReference type="NCBI Taxonomy" id="6954"/>
    <lineage>
        <taxon>Eukaryota</taxon>
        <taxon>Metazoa</taxon>
        <taxon>Ecdysozoa</taxon>
        <taxon>Arthropoda</taxon>
        <taxon>Chelicerata</taxon>
        <taxon>Arachnida</taxon>
        <taxon>Acari</taxon>
        <taxon>Acariformes</taxon>
        <taxon>Sarcoptiformes</taxon>
        <taxon>Astigmata</taxon>
        <taxon>Psoroptidia</taxon>
        <taxon>Analgoidea</taxon>
        <taxon>Pyroglyphidae</taxon>
        <taxon>Dermatophagoidinae</taxon>
        <taxon>Dermatophagoides</taxon>
    </lineage>
</organism>
<keyword evidence="13" id="KW-1185">Reference proteome</keyword>
<reference evidence="12" key="1">
    <citation type="submission" date="2013-05" db="EMBL/GenBank/DDBJ databases">
        <authorList>
            <person name="Yim A.K.Y."/>
            <person name="Chan T.F."/>
            <person name="Ji K.M."/>
            <person name="Liu X.Y."/>
            <person name="Zhou J.W."/>
            <person name="Li R.Q."/>
            <person name="Yang K.Y."/>
            <person name="Li J."/>
            <person name="Li M."/>
            <person name="Law P.T.W."/>
            <person name="Wu Y.L."/>
            <person name="Cai Z.L."/>
            <person name="Qin H."/>
            <person name="Bao Y."/>
            <person name="Leung R.K.K."/>
            <person name="Ng P.K.S."/>
            <person name="Zou J."/>
            <person name="Zhong X.J."/>
            <person name="Ran P.X."/>
            <person name="Zhong N.S."/>
            <person name="Liu Z.G."/>
            <person name="Tsui S.K.W."/>
        </authorList>
    </citation>
    <scope>NUCLEOTIDE SEQUENCE</scope>
    <source>
        <strain evidence="12">Derf</strain>
        <tissue evidence="12">Whole organism</tissue>
    </source>
</reference>
<feature type="domain" description="C2H2-type" evidence="11">
    <location>
        <begin position="26"/>
        <end position="55"/>
    </location>
</feature>
<protein>
    <submittedName>
        <fullName evidence="12">Strongly-conserved Zn-finger binding protein (TFIIIA)</fullName>
    </submittedName>
</protein>
<feature type="domain" description="C2H2-type" evidence="11">
    <location>
        <begin position="106"/>
        <end position="136"/>
    </location>
</feature>
<feature type="non-terminal residue" evidence="12">
    <location>
        <position position="231"/>
    </location>
</feature>
<name>A0A922IBC1_DERFA</name>
<evidence type="ECO:0000313" key="12">
    <source>
        <dbReference type="EMBL" id="KAH9528391.1"/>
    </source>
</evidence>
<feature type="region of interest" description="Disordered" evidence="9">
    <location>
        <begin position="132"/>
        <end position="154"/>
    </location>
</feature>
<evidence type="ECO:0000256" key="3">
    <source>
        <dbReference type="ARBA" id="ARBA00022771"/>
    </source>
</evidence>
<evidence type="ECO:0000256" key="10">
    <source>
        <dbReference type="SAM" id="SignalP"/>
    </source>
</evidence>
<dbReference type="GO" id="GO:0005634">
    <property type="term" value="C:nucleus"/>
    <property type="evidence" value="ECO:0007669"/>
    <property type="project" value="UniProtKB-SubCell"/>
</dbReference>
<feature type="region of interest" description="Disordered" evidence="9">
    <location>
        <begin position="201"/>
        <end position="231"/>
    </location>
</feature>
<dbReference type="PANTHER" id="PTHR46179">
    <property type="entry name" value="ZINC FINGER PROTEIN"/>
    <property type="match status" value="1"/>
</dbReference>
<keyword evidence="6" id="KW-0804">Transcription</keyword>
<dbReference type="EMBL" id="ASGP02000001">
    <property type="protein sequence ID" value="KAH9528391.1"/>
    <property type="molecule type" value="Genomic_DNA"/>
</dbReference>
<comment type="subcellular location">
    <subcellularLocation>
        <location evidence="1">Nucleus</location>
    </subcellularLocation>
</comment>
<feature type="chain" id="PRO_5037966246" evidence="10">
    <location>
        <begin position="18"/>
        <end position="231"/>
    </location>
</feature>
<feature type="compositionally biased region" description="Pro residues" evidence="9">
    <location>
        <begin position="56"/>
        <end position="66"/>
    </location>
</feature>
<evidence type="ECO:0000256" key="2">
    <source>
        <dbReference type="ARBA" id="ARBA00022723"/>
    </source>
</evidence>
<evidence type="ECO:0000313" key="13">
    <source>
        <dbReference type="Proteomes" id="UP000790347"/>
    </source>
</evidence>
<keyword evidence="2" id="KW-0479">Metal-binding</keyword>
<dbReference type="PROSITE" id="PS50157">
    <property type="entry name" value="ZINC_FINGER_C2H2_2"/>
    <property type="match status" value="2"/>
</dbReference>
<dbReference type="GO" id="GO:0006357">
    <property type="term" value="P:regulation of transcription by RNA polymerase II"/>
    <property type="evidence" value="ECO:0007669"/>
    <property type="project" value="TreeGrafter"/>
</dbReference>
<keyword evidence="10" id="KW-0732">Signal</keyword>
<dbReference type="InterPro" id="IPR036236">
    <property type="entry name" value="Znf_C2H2_sf"/>
</dbReference>
<dbReference type="Proteomes" id="UP000790347">
    <property type="component" value="Unassembled WGS sequence"/>
</dbReference>
<dbReference type="InterPro" id="IPR051061">
    <property type="entry name" value="Zinc_finger_trans_reg"/>
</dbReference>
<dbReference type="SMART" id="SM00355">
    <property type="entry name" value="ZnF_C2H2"/>
    <property type="match status" value="4"/>
</dbReference>
<evidence type="ECO:0000259" key="11">
    <source>
        <dbReference type="PROSITE" id="PS50157"/>
    </source>
</evidence>
<dbReference type="Pfam" id="PF00096">
    <property type="entry name" value="zf-C2H2"/>
    <property type="match status" value="1"/>
</dbReference>
<evidence type="ECO:0000256" key="7">
    <source>
        <dbReference type="ARBA" id="ARBA00023242"/>
    </source>
</evidence>
<proteinExistence type="predicted"/>
<evidence type="ECO:0000256" key="1">
    <source>
        <dbReference type="ARBA" id="ARBA00004123"/>
    </source>
</evidence>
<evidence type="ECO:0000256" key="4">
    <source>
        <dbReference type="ARBA" id="ARBA00022833"/>
    </source>
</evidence>
<keyword evidence="3 8" id="KW-0863">Zinc-finger</keyword>
<feature type="compositionally biased region" description="Basic and acidic residues" evidence="9">
    <location>
        <begin position="44"/>
        <end position="55"/>
    </location>
</feature>
<accession>A0A922IBC1</accession>
<evidence type="ECO:0000256" key="9">
    <source>
        <dbReference type="SAM" id="MobiDB-lite"/>
    </source>
</evidence>
<keyword evidence="5" id="KW-0805">Transcription regulation</keyword>
<evidence type="ECO:0000256" key="8">
    <source>
        <dbReference type="PROSITE-ProRule" id="PRU00042"/>
    </source>
</evidence>
<reference evidence="12" key="2">
    <citation type="journal article" date="2022" name="Res Sq">
        <title>Comparative Genomics Reveals Insights into the Divergent Evolution of Astigmatic Mites and Household Pest Adaptations.</title>
        <authorList>
            <person name="Xiong Q."/>
            <person name="Wan A.T.-Y."/>
            <person name="Liu X.-Y."/>
            <person name="Fung C.S.-H."/>
            <person name="Xiao X."/>
            <person name="Malainual N."/>
            <person name="Hou J."/>
            <person name="Wang L."/>
            <person name="Wang M."/>
            <person name="Yang K."/>
            <person name="Cui Y."/>
            <person name="Leung E."/>
            <person name="Nong W."/>
            <person name="Shin S.-K."/>
            <person name="Au S."/>
            <person name="Jeong K.Y."/>
            <person name="Chew F.T."/>
            <person name="Hui J."/>
            <person name="Leung T.F."/>
            <person name="Tungtrongchitr A."/>
            <person name="Zhong N."/>
            <person name="Liu Z."/>
            <person name="Tsui S."/>
        </authorList>
    </citation>
    <scope>NUCLEOTIDE SEQUENCE</scope>
    <source>
        <strain evidence="12">Derf</strain>
        <tissue evidence="12">Whole organism</tissue>
    </source>
</reference>
<sequence>MAILLALIMAVIEHLHIKDVHHKVGYPCLIPGCGHSYTASSSLKGHEKVHLKEPPRQPPPASSPPPSILKRINGYFTCPYNGCNQTSVWRESIKRHIKNVHHKVRYPCRIPGCGHSYTDPSSVRSHIATVHHDEPPRQPTTTSSPPPSPPKKIDGFYGCTYDGCKRKYRRLYDCRNHMKAKHQKLRFECWSVEVESNSGTIVNIGEKSSQNAENEEDDDREPEATTSTNRG</sequence>
<feature type="region of interest" description="Disordered" evidence="9">
    <location>
        <begin position="44"/>
        <end position="66"/>
    </location>
</feature>
<gene>
    <name evidence="12" type="primary">PZF1_1</name>
    <name evidence="12" type="ORF">DERF_002343</name>
</gene>
<feature type="compositionally biased region" description="Polar residues" evidence="9">
    <location>
        <begin position="201"/>
        <end position="212"/>
    </location>
</feature>
<evidence type="ECO:0000256" key="6">
    <source>
        <dbReference type="ARBA" id="ARBA00023163"/>
    </source>
</evidence>
<dbReference type="Gene3D" id="3.30.160.60">
    <property type="entry name" value="Classic Zinc Finger"/>
    <property type="match status" value="2"/>
</dbReference>
<feature type="signal peptide" evidence="10">
    <location>
        <begin position="1"/>
        <end position="17"/>
    </location>
</feature>
<comment type="caution">
    <text evidence="12">The sequence shown here is derived from an EMBL/GenBank/DDBJ whole genome shotgun (WGS) entry which is preliminary data.</text>
</comment>
<dbReference type="PROSITE" id="PS00028">
    <property type="entry name" value="ZINC_FINGER_C2H2_1"/>
    <property type="match status" value="3"/>
</dbReference>
<keyword evidence="7" id="KW-0539">Nucleus</keyword>
<evidence type="ECO:0000256" key="5">
    <source>
        <dbReference type="ARBA" id="ARBA00023015"/>
    </source>
</evidence>
<dbReference type="SUPFAM" id="SSF57667">
    <property type="entry name" value="beta-beta-alpha zinc fingers"/>
    <property type="match status" value="2"/>
</dbReference>